<evidence type="ECO:0000256" key="3">
    <source>
        <dbReference type="ARBA" id="ARBA00022692"/>
    </source>
</evidence>
<gene>
    <name evidence="10" type="ORF">BSTOLATCC_MIC52480</name>
</gene>
<dbReference type="InterPro" id="IPR003938">
    <property type="entry name" value="K_chnl_volt-dep_EAG/ELK/ERG"/>
</dbReference>
<accession>A0AAU9KAX0</accession>
<dbReference type="Gene3D" id="1.10.287.70">
    <property type="match status" value="1"/>
</dbReference>
<evidence type="ECO:0000256" key="4">
    <source>
        <dbReference type="ARBA" id="ARBA00022989"/>
    </source>
</evidence>
<evidence type="ECO:0000256" key="1">
    <source>
        <dbReference type="ARBA" id="ARBA00004141"/>
    </source>
</evidence>
<protein>
    <recommendedName>
        <fullName evidence="9">Cyclic nucleotide-binding domain-containing protein</fullName>
    </recommendedName>
</protein>
<dbReference type="SUPFAM" id="SSF51206">
    <property type="entry name" value="cAMP-binding domain-like"/>
    <property type="match status" value="1"/>
</dbReference>
<dbReference type="PANTHER" id="PTHR47823:SF9">
    <property type="entry name" value="CHROMOSOME UNDETERMINED SCAFFOLD_10, WHOLE GENOME SHOTGUN SEQUENCE"/>
    <property type="match status" value="1"/>
</dbReference>
<dbReference type="Gene3D" id="2.60.120.10">
    <property type="entry name" value="Jelly Rolls"/>
    <property type="match status" value="1"/>
</dbReference>
<dbReference type="EMBL" id="CAJZBQ010000052">
    <property type="protein sequence ID" value="CAG9331074.1"/>
    <property type="molecule type" value="Genomic_DNA"/>
</dbReference>
<dbReference type="Proteomes" id="UP001162131">
    <property type="component" value="Unassembled WGS sequence"/>
</dbReference>
<dbReference type="PROSITE" id="PS50042">
    <property type="entry name" value="CNMP_BINDING_3"/>
    <property type="match status" value="1"/>
</dbReference>
<dbReference type="InterPro" id="IPR014710">
    <property type="entry name" value="RmlC-like_jellyroll"/>
</dbReference>
<dbReference type="PRINTS" id="PR01463">
    <property type="entry name" value="EAGCHANLFMLY"/>
</dbReference>
<dbReference type="AlphaFoldDB" id="A0AAU9KAX0"/>
<dbReference type="Gene3D" id="1.10.287.630">
    <property type="entry name" value="Helix hairpin bin"/>
    <property type="match status" value="1"/>
</dbReference>
<dbReference type="CDD" id="cd00038">
    <property type="entry name" value="CAP_ED"/>
    <property type="match status" value="1"/>
</dbReference>
<feature type="transmembrane region" description="Helical" evidence="8">
    <location>
        <begin position="6"/>
        <end position="29"/>
    </location>
</feature>
<keyword evidence="5" id="KW-0406">Ion transport</keyword>
<proteinExistence type="predicted"/>
<feature type="transmembrane region" description="Helical" evidence="8">
    <location>
        <begin position="200"/>
        <end position="220"/>
    </location>
</feature>
<dbReference type="Pfam" id="PF00520">
    <property type="entry name" value="Ion_trans"/>
    <property type="match status" value="1"/>
</dbReference>
<dbReference type="InterPro" id="IPR005821">
    <property type="entry name" value="Ion_trans_dom"/>
</dbReference>
<feature type="transmembrane region" description="Helical" evidence="8">
    <location>
        <begin position="169"/>
        <end position="188"/>
    </location>
</feature>
<evidence type="ECO:0000259" key="9">
    <source>
        <dbReference type="PROSITE" id="PS50042"/>
    </source>
</evidence>
<keyword evidence="3 8" id="KW-0812">Transmembrane</keyword>
<dbReference type="FunFam" id="1.10.287.70:FF:000123">
    <property type="entry name" value="Potassium channel KAT3"/>
    <property type="match status" value="1"/>
</dbReference>
<sequence>MWDTWFMLDLIVNCFFIVDIVVNLMCAYVDSEGKLVKSRWRIFLKYFKSWLLIDLVSSVPYSLLPSDATSSGGNYNGSMSLLRLPRLYRLFRISRVVKLLKKYKNSEFIEKLQDFFNLKTNRVRLLTTVITLAICIHIAACLWYFSAKINGFYYDTWIFRNGLMDENTGTLYLTSLYWAIATLSTVGYGDIYARTILEKIFAIIWMIFTVYVFSFVIGSLSNMLSGADSKENVLISKLAIIDEFAKEANLEKGLKHRLRIALRYSTEKTGFSWADKQNIFNELPKNFRYEVAMAMHRGAAKDLTFFADKDQVVVASIVPFLQPMFAKGTELVYDKDEFSDEIYFVVKGNISYVFGKENKIIRSTQRGGYFGDIEVVSRITRKYAALAVRDSELLIMGKALINITMEEYPHIWDEIVLVAAERDNINQRTIAEIEVLNAMKKKGELTSINMVKYKKEVDKFMTRMKYKDLKKRVNLDPKKPSLEDININDLNDKIDSIFKGIEMLENQIKELGQMSAIARSPGRAKLPPLVKKGSKSPNVRRLSNSFSVISSLSLVRSSRSCLYI</sequence>
<evidence type="ECO:0000256" key="8">
    <source>
        <dbReference type="SAM" id="Phobius"/>
    </source>
</evidence>
<name>A0AAU9KAX0_9CILI</name>
<keyword evidence="4 8" id="KW-1133">Transmembrane helix</keyword>
<evidence type="ECO:0000256" key="2">
    <source>
        <dbReference type="ARBA" id="ARBA00022448"/>
    </source>
</evidence>
<evidence type="ECO:0000256" key="7">
    <source>
        <dbReference type="ARBA" id="ARBA00023303"/>
    </source>
</evidence>
<keyword evidence="6 8" id="KW-0472">Membrane</keyword>
<dbReference type="PANTHER" id="PTHR47823">
    <property type="entry name" value="ION_TRANS DOMAIN-CONTAINING PROTEIN"/>
    <property type="match status" value="1"/>
</dbReference>
<reference evidence="10" key="1">
    <citation type="submission" date="2021-09" db="EMBL/GenBank/DDBJ databases">
        <authorList>
            <consortium name="AG Swart"/>
            <person name="Singh M."/>
            <person name="Singh A."/>
            <person name="Seah K."/>
            <person name="Emmerich C."/>
        </authorList>
    </citation>
    <scope>NUCLEOTIDE SEQUENCE</scope>
    <source>
        <strain evidence="10">ATCC30299</strain>
    </source>
</reference>
<keyword evidence="2" id="KW-0813">Transport</keyword>
<dbReference type="Pfam" id="PF00027">
    <property type="entry name" value="cNMP_binding"/>
    <property type="match status" value="1"/>
</dbReference>
<dbReference type="GO" id="GO:0005249">
    <property type="term" value="F:voltage-gated potassium channel activity"/>
    <property type="evidence" value="ECO:0007669"/>
    <property type="project" value="InterPro"/>
</dbReference>
<comment type="subcellular location">
    <subcellularLocation>
        <location evidence="1">Membrane</location>
        <topology evidence="1">Multi-pass membrane protein</topology>
    </subcellularLocation>
</comment>
<keyword evidence="7" id="KW-0407">Ion channel</keyword>
<organism evidence="10 11">
    <name type="scientific">Blepharisma stoltei</name>
    <dbReference type="NCBI Taxonomy" id="1481888"/>
    <lineage>
        <taxon>Eukaryota</taxon>
        <taxon>Sar</taxon>
        <taxon>Alveolata</taxon>
        <taxon>Ciliophora</taxon>
        <taxon>Postciliodesmatophora</taxon>
        <taxon>Heterotrichea</taxon>
        <taxon>Heterotrichida</taxon>
        <taxon>Blepharismidae</taxon>
        <taxon>Blepharisma</taxon>
    </lineage>
</organism>
<evidence type="ECO:0000313" key="11">
    <source>
        <dbReference type="Proteomes" id="UP001162131"/>
    </source>
</evidence>
<evidence type="ECO:0000256" key="5">
    <source>
        <dbReference type="ARBA" id="ARBA00023065"/>
    </source>
</evidence>
<evidence type="ECO:0000313" key="10">
    <source>
        <dbReference type="EMBL" id="CAG9331074.1"/>
    </source>
</evidence>
<dbReference type="GO" id="GO:0016020">
    <property type="term" value="C:membrane"/>
    <property type="evidence" value="ECO:0007669"/>
    <property type="project" value="UniProtKB-SubCell"/>
</dbReference>
<keyword evidence="11" id="KW-1185">Reference proteome</keyword>
<dbReference type="SUPFAM" id="SSF81324">
    <property type="entry name" value="Voltage-gated potassium channels"/>
    <property type="match status" value="1"/>
</dbReference>
<comment type="caution">
    <text evidence="10">The sequence shown here is derived from an EMBL/GenBank/DDBJ whole genome shotgun (WGS) entry which is preliminary data.</text>
</comment>
<dbReference type="InterPro" id="IPR018490">
    <property type="entry name" value="cNMP-bd_dom_sf"/>
</dbReference>
<feature type="domain" description="Cyclic nucleotide-binding" evidence="9">
    <location>
        <begin position="305"/>
        <end position="398"/>
    </location>
</feature>
<feature type="transmembrane region" description="Helical" evidence="8">
    <location>
        <begin position="125"/>
        <end position="145"/>
    </location>
</feature>
<evidence type="ECO:0000256" key="6">
    <source>
        <dbReference type="ARBA" id="ARBA00023136"/>
    </source>
</evidence>
<dbReference type="InterPro" id="IPR000595">
    <property type="entry name" value="cNMP-bd_dom"/>
</dbReference>